<evidence type="ECO:0000256" key="7">
    <source>
        <dbReference type="ARBA" id="ARBA00022807"/>
    </source>
</evidence>
<comment type="similarity">
    <text evidence="2">Belongs to the peptidase C19 family.</text>
</comment>
<reference evidence="9" key="1">
    <citation type="submission" date="2016-10" db="EMBL/GenBank/DDBJ databases">
        <authorList>
            <person name="Benchimol M."/>
            <person name="Almeida L.G."/>
            <person name="Vasconcelos A.T."/>
            <person name="Perreira-Neves A."/>
            <person name="Rosa I.A."/>
            <person name="Tasca T."/>
            <person name="Bogo M.R."/>
            <person name="de Souza W."/>
        </authorList>
    </citation>
    <scope>NUCLEOTIDE SEQUENCE [LARGE SCALE GENOMIC DNA]</scope>
    <source>
        <strain evidence="9">K</strain>
    </source>
</reference>
<evidence type="ECO:0000256" key="4">
    <source>
        <dbReference type="ARBA" id="ARBA00022670"/>
    </source>
</evidence>
<dbReference type="InterPro" id="IPR028889">
    <property type="entry name" value="USP"/>
</dbReference>
<dbReference type="PANTHER" id="PTHR24006:SF644">
    <property type="entry name" value="UBIQUITIN CARBOXYL-TERMINAL HYDROLASE 7"/>
    <property type="match status" value="1"/>
</dbReference>
<accession>A0A1J4KYU9</accession>
<evidence type="ECO:0000256" key="2">
    <source>
        <dbReference type="ARBA" id="ARBA00009085"/>
    </source>
</evidence>
<comment type="caution">
    <text evidence="9">The sequence shown here is derived from an EMBL/GenBank/DDBJ whole genome shotgun (WGS) entry which is preliminary data.</text>
</comment>
<dbReference type="InterPro" id="IPR050164">
    <property type="entry name" value="Peptidase_C19"/>
</dbReference>
<dbReference type="GO" id="GO:0005829">
    <property type="term" value="C:cytosol"/>
    <property type="evidence" value="ECO:0007669"/>
    <property type="project" value="TreeGrafter"/>
</dbReference>
<dbReference type="InterPro" id="IPR029346">
    <property type="entry name" value="USP_C"/>
</dbReference>
<comment type="catalytic activity">
    <reaction evidence="1">
        <text>Thiol-dependent hydrolysis of ester, thioester, amide, peptide and isopeptide bonds formed by the C-terminal Gly of ubiquitin (a 76-residue protein attached to proteins as an intracellular targeting signal).</text>
        <dbReference type="EC" id="3.4.19.12"/>
    </reaction>
</comment>
<proteinExistence type="inferred from homology"/>
<dbReference type="SUPFAM" id="SSF54001">
    <property type="entry name" value="Cysteine proteinases"/>
    <property type="match status" value="1"/>
</dbReference>
<dbReference type="GO" id="GO:0005634">
    <property type="term" value="C:nucleus"/>
    <property type="evidence" value="ECO:0007669"/>
    <property type="project" value="TreeGrafter"/>
</dbReference>
<dbReference type="OrthoDB" id="289038at2759"/>
<dbReference type="VEuPathDB" id="TrichDB:TRFO_03032"/>
<evidence type="ECO:0000259" key="8">
    <source>
        <dbReference type="PROSITE" id="PS50235"/>
    </source>
</evidence>
<protein>
    <recommendedName>
        <fullName evidence="3">ubiquitinyl hydrolase 1</fullName>
        <ecNumber evidence="3">3.4.19.12</ecNumber>
    </recommendedName>
</protein>
<gene>
    <name evidence="9" type="ORF">TRFO_03032</name>
</gene>
<dbReference type="Pfam" id="PF14533">
    <property type="entry name" value="USP7_C2"/>
    <property type="match status" value="1"/>
</dbReference>
<evidence type="ECO:0000256" key="5">
    <source>
        <dbReference type="ARBA" id="ARBA00022786"/>
    </source>
</evidence>
<dbReference type="InterPro" id="IPR018200">
    <property type="entry name" value="USP_CS"/>
</dbReference>
<dbReference type="InterPro" id="IPR001394">
    <property type="entry name" value="Peptidase_C19_UCH"/>
</dbReference>
<dbReference type="InterPro" id="IPR024729">
    <property type="entry name" value="USP7_ICP0-binding_dom"/>
</dbReference>
<dbReference type="GO" id="GO:0031647">
    <property type="term" value="P:regulation of protein stability"/>
    <property type="evidence" value="ECO:0007669"/>
    <property type="project" value="TreeGrafter"/>
</dbReference>
<evidence type="ECO:0000313" key="10">
    <source>
        <dbReference type="Proteomes" id="UP000179807"/>
    </source>
</evidence>
<dbReference type="PROSITE" id="PS00973">
    <property type="entry name" value="USP_2"/>
    <property type="match status" value="1"/>
</dbReference>
<dbReference type="Gene3D" id="3.90.70.10">
    <property type="entry name" value="Cysteine proteinases"/>
    <property type="match status" value="2"/>
</dbReference>
<dbReference type="GO" id="GO:0006508">
    <property type="term" value="P:proteolysis"/>
    <property type="evidence" value="ECO:0007669"/>
    <property type="project" value="UniProtKB-KW"/>
</dbReference>
<evidence type="ECO:0000256" key="6">
    <source>
        <dbReference type="ARBA" id="ARBA00022801"/>
    </source>
</evidence>
<name>A0A1J4KYU9_9EUKA</name>
<evidence type="ECO:0000256" key="1">
    <source>
        <dbReference type="ARBA" id="ARBA00000707"/>
    </source>
</evidence>
<sequence length="1194" mass="139559">MNSQVIYQQYLEFDEEEDITEQEIIYFDKSTHSTFIFTPKLTNFLVLSLNATLGEAPFYSVLDIYIDSKDLKGQVFENRFYLSIRTKSFANDYTTKIPLSVVTRWSSANFKFVFSRYPNELISTGLINPGYICYLNAILQMLYNIPKFRELVFSFPSNETNKNPPDIISSLQRLFAMMSDISSPADARELTESFGWSNDDLFIEQDAHEFLIAFLDKLRFIFSESPEFLNEFDSLFQGIISQNTRKTNSEQSSKDVIFNTLSLEIQKHKNLNQSLYASLCQSAVDMPKCCPKLLQAFDVIKNQTGLPIEYQSIADLLNTQKIPEQMSNENKEQNKEYDQKLSGFIYQIMTKDASADLTTECIKLKNSLHEFISSKQRLPENCHDLLHSLTSIMVNKGYNESPISKQILDFYHDGSIQNAIIFKNKFKKLPKVLIFHLCRFTFTKDGIKKNDSHFEFPLTLDLIKYTEDQKESNYELFSVITHQGELNTGHYYTFSRPTSDKYWFKFNEKNVTLVDENDAINANFGAVFNTPNRSESTALKHFASPIAHRQMNPRSLNQRAISPQQINKTPNNQRIIHDRKFSKSSTAYMLIYLHKDYINDLMNTNVQIPKSLQIYQSNNIQKPKEKYLQPANINFQILTEKEISENIEKDHFCLSKEFNNVKIITLPRSLTTEDLYKEVSKQYNIDTFRLWHCSLGFIPKNILSCDHSSLKNYSYYDSLLYMETGVGPNESNFFGQCKFFILFFNPDSPKDVKYIGVIESNINHIVSSIFPILKEKMNTEKEFDVFCENKPFIAHYLKPELTFCDQKVASGSILIIQFSQAEKYYDFSLIHYPDAQSYTKLANVRPHSVEYYYQMMYNSIDITFHRFYEEKHITLRIPIFLSIKELTKILGLAFLSENIQKNESFNHEIFNKEISENQNHIISTLNQETLKKNNLNVKYDDYYVQFFHVIWNDGLMYPSSTPVDIEKSKYVGNLFPLHSKHTDIFFEIFPQEKLQTHFTHRIEISEDSLIPTKMLQILIPNKATIKQVAGMVEINDLTNYRVLMILNGKIVKQADPNDLITKDYYIIRFDRIQNDQKQILDHKINMIPVFYGVKRDNRVLTFGIPFMFLVKENDNHNSVLERLNQSSVFMKPDKSTEYLIITPLFDIRYNFTIDNLYQASCNNLCLCIVTRNIDVKSILKMQNSCTDRQLRIYT</sequence>
<dbReference type="PROSITE" id="PS50235">
    <property type="entry name" value="USP_3"/>
    <property type="match status" value="1"/>
</dbReference>
<dbReference type="InterPro" id="IPR038765">
    <property type="entry name" value="Papain-like_cys_pep_sf"/>
</dbReference>
<organism evidence="9 10">
    <name type="scientific">Tritrichomonas foetus</name>
    <dbReference type="NCBI Taxonomy" id="1144522"/>
    <lineage>
        <taxon>Eukaryota</taxon>
        <taxon>Metamonada</taxon>
        <taxon>Parabasalia</taxon>
        <taxon>Tritrichomonadida</taxon>
        <taxon>Tritrichomonadidae</taxon>
        <taxon>Tritrichomonas</taxon>
    </lineage>
</organism>
<evidence type="ECO:0000313" key="9">
    <source>
        <dbReference type="EMBL" id="OHT14757.1"/>
    </source>
</evidence>
<dbReference type="GeneID" id="94825759"/>
<evidence type="ECO:0000256" key="3">
    <source>
        <dbReference type="ARBA" id="ARBA00012759"/>
    </source>
</evidence>
<dbReference type="RefSeq" id="XP_068367893.1">
    <property type="nucleotide sequence ID" value="XM_068491055.1"/>
</dbReference>
<dbReference type="GO" id="GO:0016579">
    <property type="term" value="P:protein deubiquitination"/>
    <property type="evidence" value="ECO:0007669"/>
    <property type="project" value="InterPro"/>
</dbReference>
<dbReference type="Proteomes" id="UP000179807">
    <property type="component" value="Unassembled WGS sequence"/>
</dbReference>
<dbReference type="Pfam" id="PF00443">
    <property type="entry name" value="UCH"/>
    <property type="match status" value="1"/>
</dbReference>
<feature type="domain" description="USP" evidence="8">
    <location>
        <begin position="124"/>
        <end position="533"/>
    </location>
</feature>
<dbReference type="EC" id="3.4.19.12" evidence="3"/>
<keyword evidence="5" id="KW-0833">Ubl conjugation pathway</keyword>
<dbReference type="PANTHER" id="PTHR24006">
    <property type="entry name" value="UBIQUITIN CARBOXYL-TERMINAL HYDROLASE"/>
    <property type="match status" value="1"/>
</dbReference>
<dbReference type="AlphaFoldDB" id="A0A1J4KYU9"/>
<dbReference type="EMBL" id="MLAK01000325">
    <property type="protein sequence ID" value="OHT14757.1"/>
    <property type="molecule type" value="Genomic_DNA"/>
</dbReference>
<dbReference type="Pfam" id="PF12436">
    <property type="entry name" value="USP7_ICP0_bdg"/>
    <property type="match status" value="1"/>
</dbReference>
<keyword evidence="10" id="KW-1185">Reference proteome</keyword>
<keyword evidence="7" id="KW-0788">Thiol protease</keyword>
<dbReference type="GO" id="GO:0004843">
    <property type="term" value="F:cysteine-type deubiquitinase activity"/>
    <property type="evidence" value="ECO:0007669"/>
    <property type="project" value="UniProtKB-EC"/>
</dbReference>
<keyword evidence="4" id="KW-0645">Protease</keyword>
<keyword evidence="6" id="KW-0378">Hydrolase</keyword>